<keyword evidence="7" id="KW-0807">Transducer</keyword>
<feature type="transmembrane region" description="Helical" evidence="8">
    <location>
        <begin position="225"/>
        <end position="247"/>
    </location>
</feature>
<sequence>MNSSQITSSIFLSLILIVSVVLNTTASYIMLFKVKKKELIHLFIISLSTTNLLESIVGITPQIIFSEQSLLKKTPLCIFSGFAVFGFAVTSITHMSAFSLIRTVIVKYPVYYFQRCKVFYYKAALILSCYVYGFSWATFPVIGWSKYEIDFDKKRCSLDWKLSQSESPSFFLAILIFCNILPGTVIALGLYFSTKIIHRRKACKIRQDKNKTLDILEMEYLKVNFLSAVLYFVIWTPYAVVSILTLLKITVPAHLVTVSALFSKLSTISNVLINCFINKSFQKHLLNLTLIRFWANTNFKRRLKNHSPTSCHFFKLEHNNV</sequence>
<protein>
    <submittedName>
        <fullName evidence="11">Uncharacterized protein LOC101236169 isoform X1</fullName>
    </submittedName>
</protein>
<proteinExistence type="predicted"/>
<feature type="transmembrane region" description="Helical" evidence="8">
    <location>
        <begin position="119"/>
        <end position="139"/>
    </location>
</feature>
<evidence type="ECO:0000313" key="10">
    <source>
        <dbReference type="Proteomes" id="UP001652625"/>
    </source>
</evidence>
<keyword evidence="10" id="KW-1185">Reference proteome</keyword>
<evidence type="ECO:0000256" key="4">
    <source>
        <dbReference type="ARBA" id="ARBA00023040"/>
    </source>
</evidence>
<dbReference type="CDD" id="cd14969">
    <property type="entry name" value="7tmA_Opsins_type2_animals"/>
    <property type="match status" value="1"/>
</dbReference>
<name>A0ABM4DB01_HYDVU</name>
<dbReference type="InterPro" id="IPR000276">
    <property type="entry name" value="GPCR_Rhodpsn"/>
</dbReference>
<evidence type="ECO:0000256" key="2">
    <source>
        <dbReference type="ARBA" id="ARBA00022692"/>
    </source>
</evidence>
<keyword evidence="6" id="KW-0675">Receptor</keyword>
<dbReference type="PANTHER" id="PTHR24240">
    <property type="entry name" value="OPSIN"/>
    <property type="match status" value="1"/>
</dbReference>
<feature type="domain" description="G-protein coupled receptors family 1 profile" evidence="9">
    <location>
        <begin position="22"/>
        <end position="274"/>
    </location>
</feature>
<feature type="transmembrane region" description="Helical" evidence="8">
    <location>
        <begin position="170"/>
        <end position="192"/>
    </location>
</feature>
<organism evidence="10 11">
    <name type="scientific">Hydra vulgaris</name>
    <name type="common">Hydra</name>
    <name type="synonym">Hydra attenuata</name>
    <dbReference type="NCBI Taxonomy" id="6087"/>
    <lineage>
        <taxon>Eukaryota</taxon>
        <taxon>Metazoa</taxon>
        <taxon>Cnidaria</taxon>
        <taxon>Hydrozoa</taxon>
        <taxon>Hydroidolina</taxon>
        <taxon>Anthoathecata</taxon>
        <taxon>Aplanulata</taxon>
        <taxon>Hydridae</taxon>
        <taxon>Hydra</taxon>
    </lineage>
</organism>
<reference evidence="11" key="1">
    <citation type="submission" date="2025-08" db="UniProtKB">
        <authorList>
            <consortium name="RefSeq"/>
        </authorList>
    </citation>
    <scope>IDENTIFICATION</scope>
</reference>
<evidence type="ECO:0000256" key="8">
    <source>
        <dbReference type="SAM" id="Phobius"/>
    </source>
</evidence>
<keyword evidence="5 8" id="KW-0472">Membrane</keyword>
<dbReference type="Proteomes" id="UP001652625">
    <property type="component" value="Chromosome 13"/>
</dbReference>
<keyword evidence="4" id="KW-0297">G-protein coupled receptor</keyword>
<dbReference type="Gene3D" id="1.20.1070.10">
    <property type="entry name" value="Rhodopsin 7-helix transmembrane proteins"/>
    <property type="match status" value="1"/>
</dbReference>
<dbReference type="PROSITE" id="PS50262">
    <property type="entry name" value="G_PROTEIN_RECEP_F1_2"/>
    <property type="match status" value="1"/>
</dbReference>
<dbReference type="Pfam" id="PF00001">
    <property type="entry name" value="7tm_1"/>
    <property type="match status" value="1"/>
</dbReference>
<comment type="subcellular location">
    <subcellularLocation>
        <location evidence="1">Membrane</location>
        <topology evidence="1">Multi-pass membrane protein</topology>
    </subcellularLocation>
</comment>
<dbReference type="GeneID" id="101236169"/>
<gene>
    <name evidence="11" type="primary">LOC101236169</name>
</gene>
<evidence type="ECO:0000256" key="6">
    <source>
        <dbReference type="ARBA" id="ARBA00023170"/>
    </source>
</evidence>
<keyword evidence="3 8" id="KW-1133">Transmembrane helix</keyword>
<feature type="transmembrane region" description="Helical" evidence="8">
    <location>
        <begin position="39"/>
        <end position="64"/>
    </location>
</feature>
<evidence type="ECO:0000256" key="3">
    <source>
        <dbReference type="ARBA" id="ARBA00022989"/>
    </source>
</evidence>
<keyword evidence="2 8" id="KW-0812">Transmembrane</keyword>
<feature type="transmembrane region" description="Helical" evidence="8">
    <location>
        <begin position="76"/>
        <end position="98"/>
    </location>
</feature>
<evidence type="ECO:0000256" key="7">
    <source>
        <dbReference type="ARBA" id="ARBA00023224"/>
    </source>
</evidence>
<evidence type="ECO:0000259" key="9">
    <source>
        <dbReference type="PROSITE" id="PS50262"/>
    </source>
</evidence>
<dbReference type="InterPro" id="IPR017452">
    <property type="entry name" value="GPCR_Rhodpsn_7TM"/>
</dbReference>
<feature type="transmembrane region" description="Helical" evidence="8">
    <location>
        <begin position="6"/>
        <end position="32"/>
    </location>
</feature>
<evidence type="ECO:0000313" key="11">
    <source>
        <dbReference type="RefSeq" id="XP_065671535.1"/>
    </source>
</evidence>
<dbReference type="SUPFAM" id="SSF81321">
    <property type="entry name" value="Family A G protein-coupled receptor-like"/>
    <property type="match status" value="1"/>
</dbReference>
<evidence type="ECO:0000256" key="5">
    <source>
        <dbReference type="ARBA" id="ARBA00023136"/>
    </source>
</evidence>
<dbReference type="PRINTS" id="PR00237">
    <property type="entry name" value="GPCRRHODOPSN"/>
</dbReference>
<evidence type="ECO:0000256" key="1">
    <source>
        <dbReference type="ARBA" id="ARBA00004141"/>
    </source>
</evidence>
<dbReference type="InterPro" id="IPR050125">
    <property type="entry name" value="GPCR_opsins"/>
</dbReference>
<accession>A0ABM4DB01</accession>
<feature type="transmembrane region" description="Helical" evidence="8">
    <location>
        <begin position="253"/>
        <end position="277"/>
    </location>
</feature>
<dbReference type="RefSeq" id="XP_065671535.1">
    <property type="nucleotide sequence ID" value="XM_065815463.1"/>
</dbReference>